<dbReference type="RefSeq" id="WP_086995756.1">
    <property type="nucleotide sequence ID" value="NZ_FWER01000005.1"/>
</dbReference>
<dbReference type="EMBL" id="PIQN01000003">
    <property type="protein sequence ID" value="PKA45040.1"/>
    <property type="molecule type" value="Genomic_DNA"/>
</dbReference>
<sequence length="222" mass="24392">MPVTKTITDEPRNDSSIAFSMKLPRKADFEKALIRQYAKAVQLSRKAGHQVSFRVVVDTLAGAQTISIVEEEPLPQDAFPVEEVREPDDELQAALAAARGRGQRRVAQIVAEDDMLGAEAFADLLGVSRVTVNTKRQHGQVLGLDGAKRGFRFPAWQLDRYGRPYAALPKLQEILGGAWAVYRFLITPHGSLDGRTGLDALKRGRDEDVIAAAEGIARGDFR</sequence>
<gene>
    <name evidence="1" type="ORF">CWR43_04325</name>
</gene>
<name>A0A2N0DG44_RHISU</name>
<reference evidence="1 2" key="1">
    <citation type="submission" date="2017-11" db="EMBL/GenBank/DDBJ databases">
        <authorList>
            <person name="Han C.G."/>
        </authorList>
    </citation>
    <scope>NUCLEOTIDE SEQUENCE [LARGE SCALE GENOMIC DNA]</scope>
    <source>
        <strain evidence="1 2">HCNT1</strain>
    </source>
</reference>
<organism evidence="1 2">
    <name type="scientific">Rhizobium sullae</name>
    <name type="common">Rhizobium hedysari</name>
    <dbReference type="NCBI Taxonomy" id="50338"/>
    <lineage>
        <taxon>Bacteria</taxon>
        <taxon>Pseudomonadati</taxon>
        <taxon>Pseudomonadota</taxon>
        <taxon>Alphaproteobacteria</taxon>
        <taxon>Hyphomicrobiales</taxon>
        <taxon>Rhizobiaceae</taxon>
        <taxon>Rhizobium/Agrobacterium group</taxon>
        <taxon>Rhizobium</taxon>
    </lineage>
</organism>
<protein>
    <submittedName>
        <fullName evidence="1">XRE family transcriptional regulator</fullName>
    </submittedName>
</protein>
<dbReference type="OrthoDB" id="8401347at2"/>
<comment type="caution">
    <text evidence="1">The sequence shown here is derived from an EMBL/GenBank/DDBJ whole genome shotgun (WGS) entry which is preliminary data.</text>
</comment>
<dbReference type="AlphaFoldDB" id="A0A2N0DG44"/>
<evidence type="ECO:0000313" key="1">
    <source>
        <dbReference type="EMBL" id="PKA45040.1"/>
    </source>
</evidence>
<dbReference type="Proteomes" id="UP000232164">
    <property type="component" value="Unassembled WGS sequence"/>
</dbReference>
<proteinExistence type="predicted"/>
<reference evidence="1 2" key="2">
    <citation type="submission" date="2017-12" db="EMBL/GenBank/DDBJ databases">
        <title>Genome sequence of Rhizobium sullae HCNT1 isolated from Sulla coronaria nodules and featuring peculiar denitrification phenotypes.</title>
        <authorList>
            <person name="De Diego-Diaz B."/>
            <person name="Treu L."/>
            <person name="Campanaro S."/>
            <person name="Da Silva Duarte V."/>
            <person name="Basaglia M."/>
            <person name="Favaro L."/>
            <person name="Casella S."/>
            <person name="Squartini A."/>
        </authorList>
    </citation>
    <scope>NUCLEOTIDE SEQUENCE [LARGE SCALE GENOMIC DNA]</scope>
    <source>
        <strain evidence="1 2">HCNT1</strain>
    </source>
</reference>
<accession>A0A2N0DG44</accession>
<evidence type="ECO:0000313" key="2">
    <source>
        <dbReference type="Proteomes" id="UP000232164"/>
    </source>
</evidence>